<sequence length="68" mass="7723">MSHHAGLLALNFQKLQAVFRESVGAQIRCQAVERMQEQYEDARWMASILFPMSGCKLAGHEWFAKATP</sequence>
<dbReference type="AlphaFoldDB" id="A0A178ZKF3"/>
<comment type="caution">
    <text evidence="1">The sequence shown here is derived from an EMBL/GenBank/DDBJ whole genome shotgun (WGS) entry which is preliminary data.</text>
</comment>
<proteinExistence type="predicted"/>
<organism evidence="1 2">
    <name type="scientific">Fonsecaea erecta</name>
    <dbReference type="NCBI Taxonomy" id="1367422"/>
    <lineage>
        <taxon>Eukaryota</taxon>
        <taxon>Fungi</taxon>
        <taxon>Dikarya</taxon>
        <taxon>Ascomycota</taxon>
        <taxon>Pezizomycotina</taxon>
        <taxon>Eurotiomycetes</taxon>
        <taxon>Chaetothyriomycetidae</taxon>
        <taxon>Chaetothyriales</taxon>
        <taxon>Herpotrichiellaceae</taxon>
        <taxon>Fonsecaea</taxon>
    </lineage>
</organism>
<protein>
    <submittedName>
        <fullName evidence="1">Uncharacterized protein</fullName>
    </submittedName>
</protein>
<keyword evidence="2" id="KW-1185">Reference proteome</keyword>
<dbReference type="RefSeq" id="XP_018693646.1">
    <property type="nucleotide sequence ID" value="XM_018836793.1"/>
</dbReference>
<dbReference type="EMBL" id="LVYI01000004">
    <property type="protein sequence ID" value="OAP60279.1"/>
    <property type="molecule type" value="Genomic_DNA"/>
</dbReference>
<accession>A0A178ZKF3</accession>
<evidence type="ECO:0000313" key="1">
    <source>
        <dbReference type="EMBL" id="OAP60279.1"/>
    </source>
</evidence>
<evidence type="ECO:0000313" key="2">
    <source>
        <dbReference type="Proteomes" id="UP000078343"/>
    </source>
</evidence>
<dbReference type="Proteomes" id="UP000078343">
    <property type="component" value="Unassembled WGS sequence"/>
</dbReference>
<dbReference type="GeneID" id="30009449"/>
<gene>
    <name evidence="1" type="ORF">AYL99_05281</name>
</gene>
<name>A0A178ZKF3_9EURO</name>
<reference evidence="1 2" key="1">
    <citation type="submission" date="2016-04" db="EMBL/GenBank/DDBJ databases">
        <title>Draft genome of Fonsecaea erecta CBS 125763.</title>
        <authorList>
            <person name="Weiss V.A."/>
            <person name="Vicente V.A."/>
            <person name="Raittz R.T."/>
            <person name="Moreno L.F."/>
            <person name="De Souza E.M."/>
            <person name="Pedrosa F.O."/>
            <person name="Steffens M.B."/>
            <person name="Faoro H."/>
            <person name="Tadra-Sfeir M.Z."/>
            <person name="Najafzadeh M.J."/>
            <person name="Felipe M.S."/>
            <person name="Teixeira M."/>
            <person name="Sun J."/>
            <person name="Xi L."/>
            <person name="Gomes R."/>
            <person name="De Azevedo C.M."/>
            <person name="Salgado C.G."/>
            <person name="Da Silva M.B."/>
            <person name="Nascimento M.F."/>
            <person name="Queiroz-Telles F."/>
            <person name="Attili D.S."/>
            <person name="Gorbushina A."/>
        </authorList>
    </citation>
    <scope>NUCLEOTIDE SEQUENCE [LARGE SCALE GENOMIC DNA]</scope>
    <source>
        <strain evidence="1 2">CBS 125763</strain>
    </source>
</reference>